<evidence type="ECO:0000313" key="2">
    <source>
        <dbReference type="EMBL" id="OJD26378.1"/>
    </source>
</evidence>
<dbReference type="OrthoDB" id="4207086at2759"/>
<evidence type="ECO:0000256" key="1">
    <source>
        <dbReference type="SAM" id="MobiDB-lite"/>
    </source>
</evidence>
<proteinExistence type="predicted"/>
<comment type="caution">
    <text evidence="2">The sequence shown here is derived from an EMBL/GenBank/DDBJ whole genome shotgun (WGS) entry which is preliminary data.</text>
</comment>
<reference evidence="2 3" key="1">
    <citation type="submission" date="2015-08" db="EMBL/GenBank/DDBJ databases">
        <title>Emmonsia species relationships and genome sequence.</title>
        <authorList>
            <person name="Cuomo C.A."/>
            <person name="Schwartz I.S."/>
            <person name="Kenyon C."/>
            <person name="De Hoog G.S."/>
            <person name="Govender N.P."/>
            <person name="Botha A."/>
            <person name="Moreno L."/>
            <person name="De Vries M."/>
            <person name="Munoz J.F."/>
            <person name="Stielow J.B."/>
        </authorList>
    </citation>
    <scope>NUCLEOTIDE SEQUENCE [LARGE SCALE GENOMIC DNA]</scope>
    <source>
        <strain evidence="2 3">EI222</strain>
    </source>
</reference>
<name>A0A1J9QE49_9EURO</name>
<dbReference type="VEuPathDB" id="FungiDB:ACJ73_02245"/>
<evidence type="ECO:0000313" key="3">
    <source>
        <dbReference type="Proteomes" id="UP000242791"/>
    </source>
</evidence>
<protein>
    <submittedName>
        <fullName evidence="2">Uncharacterized protein</fullName>
    </submittedName>
</protein>
<sequence length="93" mass="10180">MTSETALGVLLSSIKLSQELKSEFEKSSSQTKKPKGDGILSAHTKVGHLQKVMETLGACLCPTLRRCQKGVKSTGHARKGYSRRHPSSRKRSL</sequence>
<dbReference type="Proteomes" id="UP000242791">
    <property type="component" value="Unassembled WGS sequence"/>
</dbReference>
<gene>
    <name evidence="2" type="ORF">ACJ73_02245</name>
</gene>
<dbReference type="AlphaFoldDB" id="A0A1J9QE49"/>
<accession>A0A1J9QE49</accession>
<feature type="region of interest" description="Disordered" evidence="1">
    <location>
        <begin position="69"/>
        <end position="93"/>
    </location>
</feature>
<organism evidence="2 3">
    <name type="scientific">Blastomyces percursus</name>
    <dbReference type="NCBI Taxonomy" id="1658174"/>
    <lineage>
        <taxon>Eukaryota</taxon>
        <taxon>Fungi</taxon>
        <taxon>Dikarya</taxon>
        <taxon>Ascomycota</taxon>
        <taxon>Pezizomycotina</taxon>
        <taxon>Eurotiomycetes</taxon>
        <taxon>Eurotiomycetidae</taxon>
        <taxon>Onygenales</taxon>
        <taxon>Ajellomycetaceae</taxon>
        <taxon>Blastomyces</taxon>
    </lineage>
</organism>
<feature type="compositionally biased region" description="Basic residues" evidence="1">
    <location>
        <begin position="75"/>
        <end position="93"/>
    </location>
</feature>
<dbReference type="EMBL" id="LGTZ01000233">
    <property type="protein sequence ID" value="OJD26378.1"/>
    <property type="molecule type" value="Genomic_DNA"/>
</dbReference>
<keyword evidence="3" id="KW-1185">Reference proteome</keyword>